<evidence type="ECO:0000313" key="3">
    <source>
        <dbReference type="EMBL" id="KAK3059100.1"/>
    </source>
</evidence>
<feature type="compositionally biased region" description="Polar residues" evidence="1">
    <location>
        <begin position="287"/>
        <end position="299"/>
    </location>
</feature>
<evidence type="ECO:0000259" key="2">
    <source>
        <dbReference type="PROSITE" id="PS50031"/>
    </source>
</evidence>
<feature type="compositionally biased region" description="Polar residues" evidence="1">
    <location>
        <begin position="62"/>
        <end position="78"/>
    </location>
</feature>
<organism evidence="3 4">
    <name type="scientific">Extremus antarcticus</name>
    <dbReference type="NCBI Taxonomy" id="702011"/>
    <lineage>
        <taxon>Eukaryota</taxon>
        <taxon>Fungi</taxon>
        <taxon>Dikarya</taxon>
        <taxon>Ascomycota</taxon>
        <taxon>Pezizomycotina</taxon>
        <taxon>Dothideomycetes</taxon>
        <taxon>Dothideomycetidae</taxon>
        <taxon>Mycosphaerellales</taxon>
        <taxon>Extremaceae</taxon>
        <taxon>Extremus</taxon>
    </lineage>
</organism>
<gene>
    <name evidence="3" type="primary">IRS4</name>
    <name evidence="3" type="ORF">LTR09_000666</name>
</gene>
<dbReference type="Gene3D" id="1.10.238.10">
    <property type="entry name" value="EF-hand"/>
    <property type="match status" value="1"/>
</dbReference>
<feature type="region of interest" description="Disordered" evidence="1">
    <location>
        <begin position="1"/>
        <end position="477"/>
    </location>
</feature>
<feature type="compositionally biased region" description="Basic residues" evidence="1">
    <location>
        <begin position="449"/>
        <end position="464"/>
    </location>
</feature>
<feature type="domain" description="EH" evidence="2">
    <location>
        <begin position="508"/>
        <end position="583"/>
    </location>
</feature>
<dbReference type="EMBL" id="JAWDJX010000001">
    <property type="protein sequence ID" value="KAK3059100.1"/>
    <property type="molecule type" value="Genomic_DNA"/>
</dbReference>
<name>A0AAJ0LXK7_9PEZI</name>
<dbReference type="SUPFAM" id="SSF47473">
    <property type="entry name" value="EF-hand"/>
    <property type="match status" value="1"/>
</dbReference>
<accession>A0AAJ0LXK7</accession>
<feature type="compositionally biased region" description="Low complexity" evidence="1">
    <location>
        <begin position="276"/>
        <end position="286"/>
    </location>
</feature>
<comment type="caution">
    <text evidence="3">The sequence shown here is derived from an EMBL/GenBank/DDBJ whole genome shotgun (WGS) entry which is preliminary data.</text>
</comment>
<dbReference type="InterPro" id="IPR011992">
    <property type="entry name" value="EF-hand-dom_pair"/>
</dbReference>
<dbReference type="AlphaFoldDB" id="A0AAJ0LXK7"/>
<feature type="compositionally biased region" description="Acidic residues" evidence="1">
    <location>
        <begin position="435"/>
        <end position="444"/>
    </location>
</feature>
<dbReference type="Proteomes" id="UP001271007">
    <property type="component" value="Unassembled WGS sequence"/>
</dbReference>
<proteinExistence type="predicted"/>
<dbReference type="Pfam" id="PF12763">
    <property type="entry name" value="EH"/>
    <property type="match status" value="1"/>
</dbReference>
<reference evidence="3" key="1">
    <citation type="submission" date="2023-04" db="EMBL/GenBank/DDBJ databases">
        <title>Black Yeasts Isolated from many extreme environments.</title>
        <authorList>
            <person name="Coleine C."/>
            <person name="Stajich J.E."/>
            <person name="Selbmann L."/>
        </authorList>
    </citation>
    <scope>NUCLEOTIDE SEQUENCE</scope>
    <source>
        <strain evidence="3">CCFEE 5312</strain>
    </source>
</reference>
<evidence type="ECO:0000256" key="1">
    <source>
        <dbReference type="SAM" id="MobiDB-lite"/>
    </source>
</evidence>
<feature type="compositionally biased region" description="Low complexity" evidence="1">
    <location>
        <begin position="8"/>
        <end position="23"/>
    </location>
</feature>
<feature type="compositionally biased region" description="Basic and acidic residues" evidence="1">
    <location>
        <begin position="465"/>
        <end position="477"/>
    </location>
</feature>
<keyword evidence="4" id="KW-1185">Reference proteome</keyword>
<evidence type="ECO:0000313" key="4">
    <source>
        <dbReference type="Proteomes" id="UP001271007"/>
    </source>
</evidence>
<dbReference type="SMART" id="SM00027">
    <property type="entry name" value="EH"/>
    <property type="match status" value="1"/>
</dbReference>
<feature type="compositionally biased region" description="Polar residues" evidence="1">
    <location>
        <begin position="138"/>
        <end position="159"/>
    </location>
</feature>
<dbReference type="CDD" id="cd00052">
    <property type="entry name" value="EH"/>
    <property type="match status" value="1"/>
</dbReference>
<sequence length="604" mass="65340">MQAPRNPSRTSSYASTSGTGSVSPQHAALLGATNAFGRSAPKAESSHHNYSGSNGALAAATSVGTGSPSPNARLSKSPASPLLRDTTGESVRSVKSNRGRQVPFLGSSPMAHLGVPQDRQRGPSVSPSRQAASLAAARTSTMGSVKSGSGASQPRTQPIQRPAVGPKPRRLSGNQDMVAREEEKPTDSTPIPPTTSLVDLFERNSSISGAGGKRPEPVIIKQTKDMPISSPKPVRSSGGITSLFELELDRAAKLPQPDPRTITNPEPRKPPLRPMGSSSGSYASASEDPTQPMSASTAQRPIRSDVRPSSRSLKRADSSLSSSTSNAIRIPTSTAGNVLQRAETFSPSSASAKSIPAQYRQMYPARKMTPSMTGDQLANAMVAGSLASSRAPSPRKMEPPPPSSRRHKHRSHLGFSRTPSPTKGGMRHTLRNEESESSSDDDEEGLHPYGKHKKKRLVRKHPNKHHEGDRKRWRDAVTERERKRYEGVWAANKGLHCSFTIEEQMTFKKSPNSQQTSNTKEAAADQVSNIVVRDIWNRSRLPPFELENVWDLVDSTSTGRLGKEEFVVGMWLIDQRLKGRKLPVKVSETVWASVRGLQGIKIRK</sequence>
<protein>
    <submittedName>
        <fullName evidence="3">Increased rDNA silencing protein</fullName>
    </submittedName>
</protein>
<dbReference type="PROSITE" id="PS50031">
    <property type="entry name" value="EH"/>
    <property type="match status" value="1"/>
</dbReference>
<dbReference type="InterPro" id="IPR000261">
    <property type="entry name" value="EH_dom"/>
</dbReference>
<feature type="compositionally biased region" description="Low complexity" evidence="1">
    <location>
        <begin position="346"/>
        <end position="357"/>
    </location>
</feature>